<dbReference type="GeneID" id="92814157"/>
<evidence type="ECO:0000313" key="1">
    <source>
        <dbReference type="EMBL" id="MDY5140031.1"/>
    </source>
</evidence>
<gene>
    <name evidence="1" type="ORF">R6G74_01700</name>
    <name evidence="2" type="ORF">R6P33_00050</name>
</gene>
<keyword evidence="3" id="KW-1185">Reference proteome</keyword>
<dbReference type="EMBL" id="JAWNFV010000002">
    <property type="protein sequence ID" value="MDY5140031.1"/>
    <property type="molecule type" value="Genomic_DNA"/>
</dbReference>
<dbReference type="EMBL" id="JAWNFY010000001">
    <property type="protein sequence ID" value="MDY5145414.1"/>
    <property type="molecule type" value="Genomic_DNA"/>
</dbReference>
<reference evidence="1 3" key="1">
    <citation type="submission" date="2023-10" db="EMBL/GenBank/DDBJ databases">
        <title>Whole Genome based description of the genera Actinobaculum and Actinotignum reveals a complex phylogenetic relationship within the species included in the genus Actinotignum.</title>
        <authorList>
            <person name="Jensen C.S."/>
            <person name="Dargis R."/>
            <person name="Kemp M."/>
            <person name="Christensen J.J."/>
        </authorList>
    </citation>
    <scope>NUCLEOTIDE SEQUENCE</scope>
    <source>
        <strain evidence="2 3">SLA_B089</strain>
        <strain evidence="1">SLA_B245</strain>
    </source>
</reference>
<comment type="caution">
    <text evidence="1">The sequence shown here is derived from an EMBL/GenBank/DDBJ whole genome shotgun (WGS) entry which is preliminary data.</text>
</comment>
<organism evidence="1 4">
    <name type="scientific">Actinotignum timonense</name>
    <dbReference type="NCBI Taxonomy" id="1870995"/>
    <lineage>
        <taxon>Bacteria</taxon>
        <taxon>Bacillati</taxon>
        <taxon>Actinomycetota</taxon>
        <taxon>Actinomycetes</taxon>
        <taxon>Actinomycetales</taxon>
        <taxon>Actinomycetaceae</taxon>
        <taxon>Actinotignum</taxon>
    </lineage>
</organism>
<accession>A0AAW9HHW3</accession>
<protein>
    <submittedName>
        <fullName evidence="1">Uncharacterized protein</fullName>
    </submittedName>
</protein>
<name>A0AAW9HHW3_9ACTO</name>
<evidence type="ECO:0000313" key="2">
    <source>
        <dbReference type="EMBL" id="MDY5145414.1"/>
    </source>
</evidence>
<dbReference type="Proteomes" id="UP001284901">
    <property type="component" value="Unassembled WGS sequence"/>
</dbReference>
<sequence>MYRSHSGRKKRAFQVLTVLFVVLTLGLGSFFVSGLARADWDSSVGKGIEIQGVATSGVLRLGPHYPETASIDGVAVEDYPVWCIQAKLGDPGPNEMTSISTLTESRQLGPSELNLTTPQLAWLLNKYQGDTRDNTNLAALAYLLHINFEQEYRRPGTAQATVNELIAAVRDQAPGIETRALQYADEARNSAAIGYESGSVEGDGQRKGVIRGIAVTNEAGQMIAGEDIELTLIGPAVFDETGTNKWAGKSAATPLEKTWRSTGNGTVKFFSRVTHDVRTTLTKFGADGSIQDMITYGNRDPLADPAEVTEPGPTWRVIFDFQPTGVSQVDTRPVNLDGKISDTFTTSVDKSYGDGKWLDQTPVVYTARAYYVGRNAPATTDTVPAGAELLGEGQELRAEFTTPKTNLQLTTRYFKEN</sequence>
<dbReference type="RefSeq" id="WP_101594780.1">
    <property type="nucleotide sequence ID" value="NZ_CAUPFC010000002.1"/>
</dbReference>
<evidence type="ECO:0000313" key="4">
    <source>
        <dbReference type="Proteomes" id="UP001288320"/>
    </source>
</evidence>
<proteinExistence type="predicted"/>
<dbReference type="Proteomes" id="UP001288320">
    <property type="component" value="Unassembled WGS sequence"/>
</dbReference>
<dbReference type="AlphaFoldDB" id="A0AAW9HHW3"/>
<evidence type="ECO:0000313" key="3">
    <source>
        <dbReference type="Proteomes" id="UP001284901"/>
    </source>
</evidence>